<dbReference type="Pfam" id="PF00905">
    <property type="entry name" value="Transpeptidase"/>
    <property type="match status" value="1"/>
</dbReference>
<dbReference type="Proteomes" id="UP001299970">
    <property type="component" value="Unassembled WGS sequence"/>
</dbReference>
<organism evidence="4 5">
    <name type="scientific">Pseudonocardia alaniniphila</name>
    <dbReference type="NCBI Taxonomy" id="75291"/>
    <lineage>
        <taxon>Bacteria</taxon>
        <taxon>Bacillati</taxon>
        <taxon>Actinomycetota</taxon>
        <taxon>Actinomycetes</taxon>
        <taxon>Pseudonocardiales</taxon>
        <taxon>Pseudonocardiaceae</taxon>
        <taxon>Pseudonocardia</taxon>
    </lineage>
</organism>
<dbReference type="Gene3D" id="3.40.710.10">
    <property type="entry name" value="DD-peptidase/beta-lactamase superfamily"/>
    <property type="match status" value="1"/>
</dbReference>
<dbReference type="InterPro" id="IPR007887">
    <property type="entry name" value="MecA_N"/>
</dbReference>
<dbReference type="PANTHER" id="PTHR30627:SF24">
    <property type="entry name" value="PENICILLIN-BINDING PROTEIN 4B"/>
    <property type="match status" value="1"/>
</dbReference>
<evidence type="ECO:0000256" key="1">
    <source>
        <dbReference type="SAM" id="MobiDB-lite"/>
    </source>
</evidence>
<reference evidence="4 5" key="1">
    <citation type="submission" date="2022-03" db="EMBL/GenBank/DDBJ databases">
        <title>Pseudonocardia alaer sp. nov., a novel actinomycete isolated from reed forest soil.</title>
        <authorList>
            <person name="Wang L."/>
        </authorList>
    </citation>
    <scope>NUCLEOTIDE SEQUENCE [LARGE SCALE GENOMIC DNA]</scope>
    <source>
        <strain evidence="4 5">Y-16303</strain>
    </source>
</reference>
<evidence type="ECO:0000259" key="3">
    <source>
        <dbReference type="Pfam" id="PF05223"/>
    </source>
</evidence>
<evidence type="ECO:0000313" key="5">
    <source>
        <dbReference type="Proteomes" id="UP001299970"/>
    </source>
</evidence>
<dbReference type="InterPro" id="IPR001460">
    <property type="entry name" value="PCN-bd_Tpept"/>
</dbReference>
<dbReference type="InterPro" id="IPR012338">
    <property type="entry name" value="Beta-lactam/transpept-like"/>
</dbReference>
<dbReference type="PANTHER" id="PTHR30627">
    <property type="entry name" value="PEPTIDOGLYCAN D,D-TRANSPEPTIDASE"/>
    <property type="match status" value="1"/>
</dbReference>
<dbReference type="Pfam" id="PF05223">
    <property type="entry name" value="MecA_N"/>
    <property type="match status" value="1"/>
</dbReference>
<keyword evidence="5" id="KW-1185">Reference proteome</keyword>
<sequence length="578" mass="59971">MVTVASCSLFGTSGPRTAAENFISALARGDTAATAATTDDPPAATTLVNAVFDGLEHPRLTTGLEEVNDEQFSYRATWDFGNGHVWSYLAHGTVRQADDGWKVHWAPSVLHDALQPGDGLELQTLPATPGRDLDRGGAPLIRPATVTLVRLDPARTTDLERTVNTVAPVLARIDPSVTRASLRSATTGATGPVTLITLREDDAARVESALRDVPGIVLSQQQRRLTERGLSSPALTELARDQDTAGAGWQVVVVDTAGTVRTRIAGQDPAPPQDVTLTLDLRAQTAAQDALGRLDEPAALIALRPSTGEILAVAQNPAADAQGPIALSGVFPPGSTFKVVTATAALDAGSVTPDTVLACPGTENIQGRQIPNDDGFDLGSVPMHTAFAHSCNTTFARLGVGLDPTALRRTAARLGLGTDWDIPGITTVTGSVPDATTPAEQVENSIGQGRVVASPFGMALVAATVAHGRTPSPTLIQGRPGTLTRDGGEQAPLPDQLRTELATMMREVVTDGSASQLADLPGVTGKTGTAQFGDGTRSHGWFIGTRGDLAFAVLVVGGETSRPAVDAAGRFLEATPNP</sequence>
<dbReference type="SUPFAM" id="SSF56601">
    <property type="entry name" value="beta-lactamase/transpeptidase-like"/>
    <property type="match status" value="1"/>
</dbReference>
<comment type="caution">
    <text evidence="4">The sequence shown here is derived from an EMBL/GenBank/DDBJ whole genome shotgun (WGS) entry which is preliminary data.</text>
</comment>
<evidence type="ECO:0000313" key="4">
    <source>
        <dbReference type="EMBL" id="MCH6168878.1"/>
    </source>
</evidence>
<gene>
    <name evidence="4" type="ORF">MMF94_24560</name>
</gene>
<feature type="region of interest" description="Disordered" evidence="1">
    <location>
        <begin position="471"/>
        <end position="492"/>
    </location>
</feature>
<protein>
    <submittedName>
        <fullName evidence="4">Penicillin-binding protein</fullName>
    </submittedName>
</protein>
<name>A0ABS9TKE8_9PSEU</name>
<dbReference type="RefSeq" id="WP_241039519.1">
    <property type="nucleotide sequence ID" value="NZ_BAAAJF010000011.1"/>
</dbReference>
<feature type="domain" description="Penicillin-binding protein transpeptidase" evidence="2">
    <location>
        <begin position="300"/>
        <end position="559"/>
    </location>
</feature>
<evidence type="ECO:0000259" key="2">
    <source>
        <dbReference type="Pfam" id="PF00905"/>
    </source>
</evidence>
<accession>A0ABS9TKE8</accession>
<dbReference type="InterPro" id="IPR050515">
    <property type="entry name" value="Beta-lactam/transpept"/>
</dbReference>
<dbReference type="EMBL" id="JAKXMK010000022">
    <property type="protein sequence ID" value="MCH6168878.1"/>
    <property type="molecule type" value="Genomic_DNA"/>
</dbReference>
<feature type="domain" description="NTF2-like N-terminal transpeptidase" evidence="3">
    <location>
        <begin position="15"/>
        <end position="117"/>
    </location>
</feature>
<proteinExistence type="predicted"/>